<feature type="domain" description="Peptidase M14" evidence="5">
    <location>
        <begin position="34"/>
        <end position="317"/>
    </location>
</feature>
<feature type="active site" description="Proton donor/acceptor" evidence="3">
    <location>
        <position position="292"/>
    </location>
</feature>
<sequence length="586" mass="65227">MIRPALTLALLAAVPLSHAAPDLTTVSERSGFEKTGRFDEVPKLCADFQKAYPKEVKCIEFGRTPEDRPMLALVATRTGALTPQAARKKGLPVTLIQGGIHAGEIDGKDAGFLALREMLANRAAKGALDKQVLLFVPVFNVDGHERFAKWNRPNQRGPVEMGWRTTAQNFNLNRDYMKVDAPEMQAMLALVNAWDPLTYVDLHVTDGAKFQHDVSIQVEPVVSGDPELRKAGLALRTNVIADISKQGSMPQSYYMSFTKTDDPSSGFADGVYDPRYSTGYFQLRNRIGVLVETHSWKDYPTRVRITYNTVISVLEQVAAHGQEWQHLAFQADGRATRLAGSPVPMSYKTTDKTRMVDFQGYAYTRTPSDVSGILMTRYDETKPQVWHVPLRDEVVPDLELTAPGAGYIVPAAQARLVAAKLDQHGITYRVLNQAQGSAPVETFRADKAVFSATSFESHQRLAVEGSWKPEPRPVAKGSLFVPIAQAKARLVMALLEPKAPDSLLAWGLFNNAFERKEYMEEYVAEEVAREQMAKNPVLAAEFKQKVESDPALANNPRARLEFFARRHASWDERLNLYPVMRANVAP</sequence>
<dbReference type="PROSITE" id="PS52035">
    <property type="entry name" value="PEPTIDASE_M14"/>
    <property type="match status" value="1"/>
</dbReference>
<proteinExistence type="inferred from homology"/>
<dbReference type="CDD" id="cd06241">
    <property type="entry name" value="M14-like"/>
    <property type="match status" value="1"/>
</dbReference>
<evidence type="ECO:0000259" key="5">
    <source>
        <dbReference type="PROSITE" id="PS52035"/>
    </source>
</evidence>
<dbReference type="GO" id="GO:0005615">
    <property type="term" value="C:extracellular space"/>
    <property type="evidence" value="ECO:0007669"/>
    <property type="project" value="TreeGrafter"/>
</dbReference>
<evidence type="ECO:0000313" key="6">
    <source>
        <dbReference type="EMBL" id="TFW30119.1"/>
    </source>
</evidence>
<dbReference type="RefSeq" id="WP_135190933.1">
    <property type="nucleotide sequence ID" value="NZ_SPUM01000114.1"/>
</dbReference>
<dbReference type="Proteomes" id="UP000297258">
    <property type="component" value="Unassembled WGS sequence"/>
</dbReference>
<protein>
    <submittedName>
        <fullName evidence="6">Peptidase M14</fullName>
    </submittedName>
</protein>
<reference evidence="6 7" key="1">
    <citation type="submission" date="2019-03" db="EMBL/GenBank/DDBJ databases">
        <title>Draft genome of Massilia hortus sp. nov., a novel bacterial species of the Oxalobacteraceae family.</title>
        <authorList>
            <person name="Peta V."/>
            <person name="Raths R."/>
            <person name="Bucking H."/>
        </authorList>
    </citation>
    <scope>NUCLEOTIDE SEQUENCE [LARGE SCALE GENOMIC DNA]</scope>
    <source>
        <strain evidence="6 7">ONC3</strain>
    </source>
</reference>
<comment type="caution">
    <text evidence="6">The sequence shown here is derived from an EMBL/GenBank/DDBJ whole genome shotgun (WGS) entry which is preliminary data.</text>
</comment>
<dbReference type="Pfam" id="PF00246">
    <property type="entry name" value="Peptidase_M14"/>
    <property type="match status" value="1"/>
</dbReference>
<dbReference type="PANTHER" id="PTHR11705">
    <property type="entry name" value="PROTEASE FAMILY M14 CARBOXYPEPTIDASE A,B"/>
    <property type="match status" value="1"/>
</dbReference>
<evidence type="ECO:0000256" key="4">
    <source>
        <dbReference type="SAM" id="SignalP"/>
    </source>
</evidence>
<dbReference type="SMART" id="SM00631">
    <property type="entry name" value="Zn_pept"/>
    <property type="match status" value="1"/>
</dbReference>
<name>A0A4Y9SXP1_9BURK</name>
<gene>
    <name evidence="6" type="ORF">E4O92_17440</name>
</gene>
<dbReference type="InterPro" id="IPR000834">
    <property type="entry name" value="Peptidase_M14"/>
</dbReference>
<feature type="chain" id="PRO_5021488952" evidence="4">
    <location>
        <begin position="20"/>
        <end position="586"/>
    </location>
</feature>
<dbReference type="EMBL" id="SPUM01000114">
    <property type="protein sequence ID" value="TFW30119.1"/>
    <property type="molecule type" value="Genomic_DNA"/>
</dbReference>
<feature type="signal peptide" evidence="4">
    <location>
        <begin position="1"/>
        <end position="19"/>
    </location>
</feature>
<accession>A0A4Y9SXP1</accession>
<dbReference type="PANTHER" id="PTHR11705:SF145">
    <property type="entry name" value="PEPTIDASE M14 CARBOXYPEPTIDASE A DOMAIN-CONTAINING PROTEIN"/>
    <property type="match status" value="1"/>
</dbReference>
<dbReference type="OrthoDB" id="9767214at2"/>
<organism evidence="6 7">
    <name type="scientific">Massilia horti</name>
    <dbReference type="NCBI Taxonomy" id="2562153"/>
    <lineage>
        <taxon>Bacteria</taxon>
        <taxon>Pseudomonadati</taxon>
        <taxon>Pseudomonadota</taxon>
        <taxon>Betaproteobacteria</taxon>
        <taxon>Burkholderiales</taxon>
        <taxon>Oxalobacteraceae</taxon>
        <taxon>Telluria group</taxon>
        <taxon>Massilia</taxon>
    </lineage>
</organism>
<dbReference type="GO" id="GO:0006508">
    <property type="term" value="P:proteolysis"/>
    <property type="evidence" value="ECO:0007669"/>
    <property type="project" value="InterPro"/>
</dbReference>
<dbReference type="GO" id="GO:0004181">
    <property type="term" value="F:metallocarboxypeptidase activity"/>
    <property type="evidence" value="ECO:0007669"/>
    <property type="project" value="InterPro"/>
</dbReference>
<evidence type="ECO:0000256" key="2">
    <source>
        <dbReference type="ARBA" id="ARBA00005988"/>
    </source>
</evidence>
<evidence type="ECO:0000256" key="3">
    <source>
        <dbReference type="PROSITE-ProRule" id="PRU01379"/>
    </source>
</evidence>
<dbReference type="GO" id="GO:0008270">
    <property type="term" value="F:zinc ion binding"/>
    <property type="evidence" value="ECO:0007669"/>
    <property type="project" value="InterPro"/>
</dbReference>
<keyword evidence="7" id="KW-1185">Reference proteome</keyword>
<keyword evidence="4" id="KW-0732">Signal</keyword>
<dbReference type="SUPFAM" id="SSF53187">
    <property type="entry name" value="Zn-dependent exopeptidases"/>
    <property type="match status" value="1"/>
</dbReference>
<dbReference type="AlphaFoldDB" id="A0A4Y9SXP1"/>
<evidence type="ECO:0000313" key="7">
    <source>
        <dbReference type="Proteomes" id="UP000297258"/>
    </source>
</evidence>
<evidence type="ECO:0000256" key="1">
    <source>
        <dbReference type="ARBA" id="ARBA00001947"/>
    </source>
</evidence>
<comment type="cofactor">
    <cofactor evidence="1">
        <name>Zn(2+)</name>
        <dbReference type="ChEBI" id="CHEBI:29105"/>
    </cofactor>
</comment>
<comment type="similarity">
    <text evidence="2 3">Belongs to the peptidase M14 family.</text>
</comment>
<dbReference type="Gene3D" id="3.40.630.10">
    <property type="entry name" value="Zn peptidases"/>
    <property type="match status" value="1"/>
</dbReference>